<keyword evidence="4" id="KW-1185">Reference proteome</keyword>
<dbReference type="RefSeq" id="WP_141166906.1">
    <property type="nucleotide sequence ID" value="NZ_VHLH01000016.1"/>
</dbReference>
<evidence type="ECO:0000313" key="3">
    <source>
        <dbReference type="EMBL" id="TPW28181.1"/>
    </source>
</evidence>
<dbReference type="OrthoDB" id="7743892at2"/>
<reference evidence="3 4" key="1">
    <citation type="submission" date="2019-06" db="EMBL/GenBank/DDBJ databases">
        <authorList>
            <person name="Li M."/>
        </authorList>
    </citation>
    <scope>NUCLEOTIDE SEQUENCE [LARGE SCALE GENOMIC DNA]</scope>
    <source>
        <strain evidence="3 4">BGMRC6574</strain>
    </source>
</reference>
<keyword evidence="2" id="KW-0732">Signal</keyword>
<evidence type="ECO:0000313" key="4">
    <source>
        <dbReference type="Proteomes" id="UP000320314"/>
    </source>
</evidence>
<organism evidence="3 4">
    <name type="scientific">Pararhizobium mangrovi</name>
    <dbReference type="NCBI Taxonomy" id="2590452"/>
    <lineage>
        <taxon>Bacteria</taxon>
        <taxon>Pseudomonadati</taxon>
        <taxon>Pseudomonadota</taxon>
        <taxon>Alphaproteobacteria</taxon>
        <taxon>Hyphomicrobiales</taxon>
        <taxon>Rhizobiaceae</taxon>
        <taxon>Rhizobium/Agrobacterium group</taxon>
        <taxon>Pararhizobium</taxon>
    </lineage>
</organism>
<proteinExistence type="predicted"/>
<dbReference type="AlphaFoldDB" id="A0A506U4E3"/>
<accession>A0A506U4E3</accession>
<name>A0A506U4E3_9HYPH</name>
<dbReference type="EMBL" id="VHLH01000016">
    <property type="protein sequence ID" value="TPW28181.1"/>
    <property type="molecule type" value="Genomic_DNA"/>
</dbReference>
<feature type="signal peptide" evidence="2">
    <location>
        <begin position="1"/>
        <end position="30"/>
    </location>
</feature>
<sequence length="191" mass="20185">MPGSPSVFAILQVCVLALSSLACCFEAATARDEKPPRTPTPSARPQADASDARLVLVLVRNVFVAVGQAIAAGNYSVLRDLAAPGFRRSFPESRLATVFEPLAEARIDFSTSVLLVPKIARAGFRDDGTLIVEGVMPTSPDGVRFRLLFQRIDGGWQLLGISMDAVADRQAPASTGGAESAKPSRSPSPHP</sequence>
<feature type="region of interest" description="Disordered" evidence="1">
    <location>
        <begin position="169"/>
        <end position="191"/>
    </location>
</feature>
<evidence type="ECO:0000256" key="1">
    <source>
        <dbReference type="SAM" id="MobiDB-lite"/>
    </source>
</evidence>
<gene>
    <name evidence="3" type="ORF">FJU11_09985</name>
</gene>
<dbReference type="Proteomes" id="UP000320314">
    <property type="component" value="Unassembled WGS sequence"/>
</dbReference>
<feature type="chain" id="PRO_5021427293" evidence="2">
    <location>
        <begin position="31"/>
        <end position="191"/>
    </location>
</feature>
<evidence type="ECO:0000256" key="2">
    <source>
        <dbReference type="SAM" id="SignalP"/>
    </source>
</evidence>
<protein>
    <submittedName>
        <fullName evidence="3">Nuclear transport factor 2 family protein</fullName>
    </submittedName>
</protein>
<comment type="caution">
    <text evidence="3">The sequence shown here is derived from an EMBL/GenBank/DDBJ whole genome shotgun (WGS) entry which is preliminary data.</text>
</comment>